<dbReference type="AlphaFoldDB" id="I4C351"/>
<sequence>MEDKNRLVIEGLTKFFGQNRILSDISFEVAEGEFCVLLGPSGSGKSVLLRMIAGLEKPSSGKIFMDGLDVTDVPPGKRDIAMVFQNYAIYPHMTVFDNIAFPLWVRKMPADEIRNRVHEVASLLQLNRFLERKPAELSGGQRQRVAMGRAIVRKPKIFLFDEPLSNLDAKLRGSMRIEMMLLHRKLQATTVYVTHDQVEAMTMADTIAVLEGGVIQQIDSPENIYNRPANLTVAEFIGNPPMNFIKGILNHDSEGTVVFTSNSFNFKRKVELELEGEVVAGIRPEHISIDSTGKWQGIVTFVENVGSDKFVHAELLEGPKFIIRTTPELDPKIGETVPLLIDETRISIFWQDKRII</sequence>
<dbReference type="SUPFAM" id="SSF50331">
    <property type="entry name" value="MOP-like"/>
    <property type="match status" value="1"/>
</dbReference>
<dbReference type="GO" id="GO:0005524">
    <property type="term" value="F:ATP binding"/>
    <property type="evidence" value="ECO:0007669"/>
    <property type="project" value="UniProtKB-KW"/>
</dbReference>
<dbReference type="GO" id="GO:0008643">
    <property type="term" value="P:carbohydrate transport"/>
    <property type="evidence" value="ECO:0007669"/>
    <property type="project" value="InterPro"/>
</dbReference>
<dbReference type="GO" id="GO:0140359">
    <property type="term" value="F:ABC-type transporter activity"/>
    <property type="evidence" value="ECO:0007669"/>
    <property type="project" value="InterPro"/>
</dbReference>
<gene>
    <name evidence="8" type="ordered locus">Desti_1279</name>
</gene>
<dbReference type="PANTHER" id="PTHR43875:SF15">
    <property type="entry name" value="TREHALOSE IMPORT ATP-BINDING PROTEIN SUGC"/>
    <property type="match status" value="1"/>
</dbReference>
<dbReference type="PROSITE" id="PS00211">
    <property type="entry name" value="ABC_TRANSPORTER_1"/>
    <property type="match status" value="1"/>
</dbReference>
<organism evidence="8 9">
    <name type="scientific">Desulfomonile tiedjei (strain ATCC 49306 / DSM 6799 / DCB-1)</name>
    <dbReference type="NCBI Taxonomy" id="706587"/>
    <lineage>
        <taxon>Bacteria</taxon>
        <taxon>Pseudomonadati</taxon>
        <taxon>Thermodesulfobacteriota</taxon>
        <taxon>Desulfomonilia</taxon>
        <taxon>Desulfomonilales</taxon>
        <taxon>Desulfomonilaceae</taxon>
        <taxon>Desulfomonile</taxon>
    </lineage>
</organism>
<evidence type="ECO:0000313" key="9">
    <source>
        <dbReference type="Proteomes" id="UP000006055"/>
    </source>
</evidence>
<evidence type="ECO:0000256" key="3">
    <source>
        <dbReference type="ARBA" id="ARBA00022741"/>
    </source>
</evidence>
<dbReference type="GO" id="GO:0055052">
    <property type="term" value="C:ATP-binding cassette (ABC) transporter complex, substrate-binding subunit-containing"/>
    <property type="evidence" value="ECO:0007669"/>
    <property type="project" value="TreeGrafter"/>
</dbReference>
<keyword evidence="5" id="KW-1278">Translocase</keyword>
<dbReference type="OrthoDB" id="9809450at2"/>
<dbReference type="GO" id="GO:0016887">
    <property type="term" value="F:ATP hydrolysis activity"/>
    <property type="evidence" value="ECO:0007669"/>
    <property type="project" value="InterPro"/>
</dbReference>
<dbReference type="KEGG" id="dti:Desti_1279"/>
<dbReference type="PROSITE" id="PS50893">
    <property type="entry name" value="ABC_TRANSPORTER_2"/>
    <property type="match status" value="1"/>
</dbReference>
<evidence type="ECO:0000256" key="5">
    <source>
        <dbReference type="ARBA" id="ARBA00022967"/>
    </source>
</evidence>
<dbReference type="PANTHER" id="PTHR43875">
    <property type="entry name" value="MALTODEXTRIN IMPORT ATP-BINDING PROTEIN MSMX"/>
    <property type="match status" value="1"/>
</dbReference>
<accession>I4C351</accession>
<dbReference type="RefSeq" id="WP_014809143.1">
    <property type="nucleotide sequence ID" value="NC_018025.1"/>
</dbReference>
<protein>
    <submittedName>
        <fullName evidence="8">ATPase component of ABC-type sugar transporter</fullName>
    </submittedName>
</protein>
<dbReference type="InterPro" id="IPR017871">
    <property type="entry name" value="ABC_transporter-like_CS"/>
</dbReference>
<dbReference type="SUPFAM" id="SSF52540">
    <property type="entry name" value="P-loop containing nucleoside triphosphate hydrolases"/>
    <property type="match status" value="1"/>
</dbReference>
<evidence type="ECO:0000256" key="4">
    <source>
        <dbReference type="ARBA" id="ARBA00022840"/>
    </source>
</evidence>
<dbReference type="HOGENOM" id="CLU_000604_1_1_7"/>
<dbReference type="NCBIfam" id="NF008653">
    <property type="entry name" value="PRK11650.1"/>
    <property type="match status" value="1"/>
</dbReference>
<dbReference type="InterPro" id="IPR003593">
    <property type="entry name" value="AAA+_ATPase"/>
</dbReference>
<dbReference type="EMBL" id="CP003360">
    <property type="protein sequence ID" value="AFM23992.1"/>
    <property type="molecule type" value="Genomic_DNA"/>
</dbReference>
<evidence type="ECO:0000256" key="2">
    <source>
        <dbReference type="ARBA" id="ARBA00022475"/>
    </source>
</evidence>
<dbReference type="CDD" id="cd03301">
    <property type="entry name" value="ABC_MalK_N"/>
    <property type="match status" value="1"/>
</dbReference>
<evidence type="ECO:0000256" key="6">
    <source>
        <dbReference type="ARBA" id="ARBA00023136"/>
    </source>
</evidence>
<dbReference type="InterPro" id="IPR003439">
    <property type="entry name" value="ABC_transporter-like_ATP-bd"/>
</dbReference>
<dbReference type="InterPro" id="IPR012340">
    <property type="entry name" value="NA-bd_OB-fold"/>
</dbReference>
<feature type="domain" description="ABC transporter" evidence="7">
    <location>
        <begin position="7"/>
        <end position="237"/>
    </location>
</feature>
<dbReference type="Proteomes" id="UP000006055">
    <property type="component" value="Chromosome"/>
</dbReference>
<reference evidence="9" key="1">
    <citation type="submission" date="2012-06" db="EMBL/GenBank/DDBJ databases">
        <title>Complete sequence of chromosome of Desulfomonile tiedjei DSM 6799.</title>
        <authorList>
            <person name="Lucas S."/>
            <person name="Copeland A."/>
            <person name="Lapidus A."/>
            <person name="Glavina del Rio T."/>
            <person name="Dalin E."/>
            <person name="Tice H."/>
            <person name="Bruce D."/>
            <person name="Goodwin L."/>
            <person name="Pitluck S."/>
            <person name="Peters L."/>
            <person name="Ovchinnikova G."/>
            <person name="Zeytun A."/>
            <person name="Lu M."/>
            <person name="Kyrpides N."/>
            <person name="Mavromatis K."/>
            <person name="Ivanova N."/>
            <person name="Brettin T."/>
            <person name="Detter J.C."/>
            <person name="Han C."/>
            <person name="Larimer F."/>
            <person name="Land M."/>
            <person name="Hauser L."/>
            <person name="Markowitz V."/>
            <person name="Cheng J.-F."/>
            <person name="Hugenholtz P."/>
            <person name="Woyke T."/>
            <person name="Wu D."/>
            <person name="Spring S."/>
            <person name="Schroeder M."/>
            <person name="Brambilla E."/>
            <person name="Klenk H.-P."/>
            <person name="Eisen J.A."/>
        </authorList>
    </citation>
    <scope>NUCLEOTIDE SEQUENCE [LARGE SCALE GENOMIC DNA]</scope>
    <source>
        <strain evidence="9">ATCC 49306 / DSM 6799 / DCB-1</strain>
    </source>
</reference>
<dbReference type="InterPro" id="IPR047641">
    <property type="entry name" value="ABC_transpr_MalK/UgpC-like"/>
</dbReference>
<keyword evidence="3" id="KW-0547">Nucleotide-binding</keyword>
<dbReference type="Pfam" id="PF00005">
    <property type="entry name" value="ABC_tran"/>
    <property type="match status" value="1"/>
</dbReference>
<name>I4C351_DESTA</name>
<keyword evidence="2" id="KW-1003">Cell membrane</keyword>
<proteinExistence type="predicted"/>
<evidence type="ECO:0000259" key="7">
    <source>
        <dbReference type="PROSITE" id="PS50893"/>
    </source>
</evidence>
<keyword evidence="8" id="KW-0762">Sugar transport</keyword>
<dbReference type="Gene3D" id="2.40.50.140">
    <property type="entry name" value="Nucleic acid-binding proteins"/>
    <property type="match status" value="1"/>
</dbReference>
<keyword evidence="6" id="KW-0472">Membrane</keyword>
<evidence type="ECO:0000313" key="8">
    <source>
        <dbReference type="EMBL" id="AFM23992.1"/>
    </source>
</evidence>
<dbReference type="InterPro" id="IPR013611">
    <property type="entry name" value="Transp-assoc_OB_typ2"/>
</dbReference>
<dbReference type="Pfam" id="PF08402">
    <property type="entry name" value="TOBE_2"/>
    <property type="match status" value="1"/>
</dbReference>
<dbReference type="Gene3D" id="2.40.50.100">
    <property type="match status" value="1"/>
</dbReference>
<dbReference type="SMART" id="SM00382">
    <property type="entry name" value="AAA"/>
    <property type="match status" value="1"/>
</dbReference>
<dbReference type="InterPro" id="IPR027417">
    <property type="entry name" value="P-loop_NTPase"/>
</dbReference>
<keyword evidence="4" id="KW-0067">ATP-binding</keyword>
<dbReference type="InterPro" id="IPR008995">
    <property type="entry name" value="Mo/tungstate-bd_C_term_dom"/>
</dbReference>
<dbReference type="PATRIC" id="fig|706587.4.peg.1468"/>
<dbReference type="InterPro" id="IPR015855">
    <property type="entry name" value="ABC_transpr_MalK-like"/>
</dbReference>
<keyword evidence="1" id="KW-0813">Transport</keyword>
<dbReference type="FunFam" id="3.40.50.300:FF:000042">
    <property type="entry name" value="Maltose/maltodextrin ABC transporter, ATP-binding protein"/>
    <property type="match status" value="1"/>
</dbReference>
<dbReference type="eggNOG" id="COG3842">
    <property type="taxonomic scope" value="Bacteria"/>
</dbReference>
<keyword evidence="9" id="KW-1185">Reference proteome</keyword>
<dbReference type="Gene3D" id="3.40.50.300">
    <property type="entry name" value="P-loop containing nucleotide triphosphate hydrolases"/>
    <property type="match status" value="1"/>
</dbReference>
<evidence type="ECO:0000256" key="1">
    <source>
        <dbReference type="ARBA" id="ARBA00022448"/>
    </source>
</evidence>
<dbReference type="STRING" id="706587.Desti_1279"/>